<organism evidence="2 3">
    <name type="scientific">Paenibacillus glacialis</name>
    <dbReference type="NCBI Taxonomy" id="494026"/>
    <lineage>
        <taxon>Bacteria</taxon>
        <taxon>Bacillati</taxon>
        <taxon>Bacillota</taxon>
        <taxon>Bacilli</taxon>
        <taxon>Bacillales</taxon>
        <taxon>Paenibacillaceae</taxon>
        <taxon>Paenibacillus</taxon>
    </lineage>
</organism>
<gene>
    <name evidence="2" type="ORF">PGLA_24885</name>
</gene>
<evidence type="ECO:0000259" key="1">
    <source>
        <dbReference type="Pfam" id="PF16289"/>
    </source>
</evidence>
<accession>A0A168DEV8</accession>
<dbReference type="InterPro" id="IPR032557">
    <property type="entry name" value="DUF4935"/>
</dbReference>
<comment type="caution">
    <text evidence="2">The sequence shown here is derived from an EMBL/GenBank/DDBJ whole genome shotgun (WGS) entry which is preliminary data.</text>
</comment>
<sequence>MVYVELVYRYRLFVKLVSHLEKEPIHLFLDTTLTYRDPFFKKNYNSQLIRLSQIHGFPLFMSKVVYDETRNGFENNVIKHISGLEKALSELEIYYPLKLNTVKINCTKEDFMKEFDEFYEDIIEKKILEIIEFDNDLLPILVERSIKRVKPFSEKKQEFRDAITWLSYVKYAEDKDLFNCFLITQNTSDFCDNKIKNTIHPELLKDSTRFSHYVTSDDILKNEPKLETYTASADITEWLATNEIDTDFIQDKFENVFAKQLLEEFMNYEENHFLDSLINIDLFGSMEVRINSVTLAGISEEITTTIVKDQVVINGDVFVDIEVSIDESEDYSNRVYTIGSETAQMVSAFIFTMGKDFVHIESLEFDNLNIIERADFTFIYEDYLSED</sequence>
<dbReference type="AlphaFoldDB" id="A0A168DEV8"/>
<dbReference type="STRING" id="494026.PGLA_24885"/>
<dbReference type="EMBL" id="LVJH01000070">
    <property type="protein sequence ID" value="OAB34134.1"/>
    <property type="molecule type" value="Genomic_DNA"/>
</dbReference>
<protein>
    <recommendedName>
        <fullName evidence="1">DUF4935 domain-containing protein</fullName>
    </recommendedName>
</protein>
<dbReference type="RefSeq" id="WP_068537878.1">
    <property type="nucleotide sequence ID" value="NZ_LVJH01000070.1"/>
</dbReference>
<dbReference type="Pfam" id="PF16289">
    <property type="entry name" value="PIN_12"/>
    <property type="match status" value="1"/>
</dbReference>
<keyword evidence="3" id="KW-1185">Reference proteome</keyword>
<evidence type="ECO:0000313" key="2">
    <source>
        <dbReference type="EMBL" id="OAB34134.1"/>
    </source>
</evidence>
<name>A0A168DEV8_9BACL</name>
<reference evidence="2 3" key="1">
    <citation type="submission" date="2016-03" db="EMBL/GenBank/DDBJ databases">
        <title>Draft genome sequence of Paenibacillus glacialis DSM 22343.</title>
        <authorList>
            <person name="Shin S.-K."/>
            <person name="Yi H."/>
        </authorList>
    </citation>
    <scope>NUCLEOTIDE SEQUENCE [LARGE SCALE GENOMIC DNA]</scope>
    <source>
        <strain evidence="2 3">DSM 22343</strain>
    </source>
</reference>
<proteinExistence type="predicted"/>
<feature type="domain" description="DUF4935" evidence="1">
    <location>
        <begin position="27"/>
        <end position="190"/>
    </location>
</feature>
<dbReference type="Proteomes" id="UP000076967">
    <property type="component" value="Unassembled WGS sequence"/>
</dbReference>
<evidence type="ECO:0000313" key="3">
    <source>
        <dbReference type="Proteomes" id="UP000076967"/>
    </source>
</evidence>